<dbReference type="PRINTS" id="PR00792">
    <property type="entry name" value="PEPSIN"/>
</dbReference>
<name>A0A8H6C3V4_CANAX</name>
<evidence type="ECO:0000313" key="17">
    <source>
        <dbReference type="Proteomes" id="UP000536275"/>
    </source>
</evidence>
<dbReference type="InterPro" id="IPR001969">
    <property type="entry name" value="Aspartic_peptidase_AS"/>
</dbReference>
<dbReference type="EMBL" id="JABWAD010000022">
    <property type="protein sequence ID" value="KAF6070804.1"/>
    <property type="molecule type" value="Genomic_DNA"/>
</dbReference>
<dbReference type="GO" id="GO:0004190">
    <property type="term" value="F:aspartic-type endopeptidase activity"/>
    <property type="evidence" value="ECO:0007669"/>
    <property type="project" value="UniProtKB-KW"/>
</dbReference>
<dbReference type="PANTHER" id="PTHR47966">
    <property type="entry name" value="BETA-SITE APP-CLEAVING ENZYME, ISOFORM A-RELATED"/>
    <property type="match status" value="1"/>
</dbReference>
<dbReference type="InterPro" id="IPR001461">
    <property type="entry name" value="Aspartic_peptidase_A1"/>
</dbReference>
<proteinExistence type="inferred from homology"/>
<dbReference type="PANTHER" id="PTHR47966:SF65">
    <property type="entry name" value="ASPARTIC-TYPE ENDOPEPTIDASE"/>
    <property type="match status" value="1"/>
</dbReference>
<comment type="caution">
    <text evidence="16">The sequence shown here is derived from an EMBL/GenBank/DDBJ whole genome shotgun (WGS) entry which is preliminary data.</text>
</comment>
<evidence type="ECO:0000256" key="2">
    <source>
        <dbReference type="ARBA" id="ARBA00004613"/>
    </source>
</evidence>
<dbReference type="FunFam" id="2.40.70.10:FF:000011">
    <property type="entry name" value="Aspartic protease"/>
    <property type="match status" value="1"/>
</dbReference>
<evidence type="ECO:0000256" key="11">
    <source>
        <dbReference type="ARBA" id="ARBA00023157"/>
    </source>
</evidence>
<feature type="signal peptide" evidence="14">
    <location>
        <begin position="1"/>
        <end position="18"/>
    </location>
</feature>
<feature type="domain" description="Peptidase A1" evidence="15">
    <location>
        <begin position="67"/>
        <end position="362"/>
    </location>
</feature>
<evidence type="ECO:0000256" key="6">
    <source>
        <dbReference type="ARBA" id="ARBA00022670"/>
    </source>
</evidence>
<dbReference type="Proteomes" id="UP000536275">
    <property type="component" value="Unassembled WGS sequence"/>
</dbReference>
<feature type="active site" evidence="12">
    <location>
        <position position="271"/>
    </location>
</feature>
<evidence type="ECO:0000259" key="15">
    <source>
        <dbReference type="PROSITE" id="PS51767"/>
    </source>
</evidence>
<keyword evidence="5" id="KW-0964">Secreted</keyword>
<dbReference type="InterPro" id="IPR033121">
    <property type="entry name" value="PEPTIDASE_A1"/>
</dbReference>
<dbReference type="InterPro" id="IPR033876">
    <property type="entry name" value="SAP-like"/>
</dbReference>
<organism evidence="16 17">
    <name type="scientific">Candida albicans</name>
    <name type="common">Yeast</name>
    <dbReference type="NCBI Taxonomy" id="5476"/>
    <lineage>
        <taxon>Eukaryota</taxon>
        <taxon>Fungi</taxon>
        <taxon>Dikarya</taxon>
        <taxon>Ascomycota</taxon>
        <taxon>Saccharomycotina</taxon>
        <taxon>Pichiomycetes</taxon>
        <taxon>Debaryomycetaceae</taxon>
        <taxon>Candida/Lodderomyces clade</taxon>
        <taxon>Candida</taxon>
    </lineage>
</organism>
<feature type="active site" evidence="12">
    <location>
        <position position="85"/>
    </location>
</feature>
<evidence type="ECO:0000256" key="14">
    <source>
        <dbReference type="SAM" id="SignalP"/>
    </source>
</evidence>
<comment type="catalytic activity">
    <reaction evidence="1">
        <text>Preferential cleavage at the carboxyl of hydrophobic amino acids, but fails to cleave 15-Leu-|-Tyr-16, 16-Tyr-|-Leu-17 and 24-Phe-|-Phe-25 of insulin B chain. Activates trypsinogen, and degrades keratin.</text>
        <dbReference type="EC" id="3.4.23.24"/>
    </reaction>
</comment>
<dbReference type="Gene3D" id="2.40.70.10">
    <property type="entry name" value="Acid Proteases"/>
    <property type="match status" value="3"/>
</dbReference>
<evidence type="ECO:0000256" key="9">
    <source>
        <dbReference type="ARBA" id="ARBA00022801"/>
    </source>
</evidence>
<comment type="similarity">
    <text evidence="3 13">Belongs to the peptidase A1 family.</text>
</comment>
<evidence type="ECO:0000256" key="8">
    <source>
        <dbReference type="ARBA" id="ARBA00022750"/>
    </source>
</evidence>
<dbReference type="GO" id="GO:0005576">
    <property type="term" value="C:extracellular region"/>
    <property type="evidence" value="ECO:0007669"/>
    <property type="project" value="UniProtKB-SubCell"/>
</dbReference>
<dbReference type="PROSITE" id="PS51767">
    <property type="entry name" value="PEPTIDASE_A1"/>
    <property type="match status" value="1"/>
</dbReference>
<dbReference type="AlphaFoldDB" id="A0A8H6C3V4"/>
<dbReference type="SUPFAM" id="SSF50630">
    <property type="entry name" value="Acid proteases"/>
    <property type="match status" value="1"/>
</dbReference>
<dbReference type="InterPro" id="IPR021109">
    <property type="entry name" value="Peptidase_aspartic_dom_sf"/>
</dbReference>
<keyword evidence="10" id="KW-0865">Zymogen</keyword>
<keyword evidence="9 13" id="KW-0378">Hydrolase</keyword>
<dbReference type="EC" id="3.4.23.24" evidence="4"/>
<evidence type="ECO:0000256" key="3">
    <source>
        <dbReference type="ARBA" id="ARBA00007447"/>
    </source>
</evidence>
<gene>
    <name evidence="16" type="ORF">FOB64_001880</name>
</gene>
<dbReference type="CDD" id="cd05474">
    <property type="entry name" value="SAP_like"/>
    <property type="match status" value="1"/>
</dbReference>
<keyword evidence="7 14" id="KW-0732">Signal</keyword>
<dbReference type="PROSITE" id="PS00141">
    <property type="entry name" value="ASP_PROTEASE"/>
    <property type="match status" value="1"/>
</dbReference>
<dbReference type="Pfam" id="PF00026">
    <property type="entry name" value="Asp"/>
    <property type="match status" value="1"/>
</dbReference>
<dbReference type="GO" id="GO:0006508">
    <property type="term" value="P:proteolysis"/>
    <property type="evidence" value="ECO:0007669"/>
    <property type="project" value="UniProtKB-KW"/>
</dbReference>
<evidence type="ECO:0000313" key="16">
    <source>
        <dbReference type="EMBL" id="KAF6070804.1"/>
    </source>
</evidence>
<evidence type="ECO:0000256" key="4">
    <source>
        <dbReference type="ARBA" id="ARBA00013207"/>
    </source>
</evidence>
<sequence length="376" mass="40884">MFLKNILSVLAFALLIDAAPVKRSPGFVTLDFNFTPSEFPVDETGRDGDVDKRGPVAVTLHNEAITYTADITVGSDNQKLNVIVDTGSSDLWIPDSNVICIPKWRGDKGDFCKSAGSYSPASSRTSQNLNTRFDIKYGDGSYAKGKLYKDTVGIGGVSVRDQLFANVWSTSARKGILGIGFQSGEATEFDYDNLPISLRNQGIIGKAAYSLYLNSAEASTGQIIFGGIDKAKYSGSLVDLPITSEKKLTVGLRSVNVRGRNVDANTNVLLDSGAQMKFDSAGNKVYVADCKTSGTIDFQFGNNLKISVPVSEFLFQTYYTSGKPFPKCEVRIRESEDNILGDNFLRSAYVVYNLDDKKISMAPVKYTSESDIVAIN</sequence>
<evidence type="ECO:0000256" key="12">
    <source>
        <dbReference type="PIRSR" id="PIRSR601461-1"/>
    </source>
</evidence>
<keyword evidence="11" id="KW-1015">Disulfide bond</keyword>
<comment type="subcellular location">
    <subcellularLocation>
        <location evidence="2">Secreted</location>
    </subcellularLocation>
</comment>
<protein>
    <recommendedName>
        <fullName evidence="4">candidapepsin</fullName>
        <ecNumber evidence="4">3.4.23.24</ecNumber>
    </recommendedName>
</protein>
<reference evidence="16 17" key="1">
    <citation type="submission" date="2020-03" db="EMBL/GenBank/DDBJ databases">
        <title>FDA dAtabase for Regulatory Grade micrObial Sequences (FDA-ARGOS): Supporting development and validation of Infectious Disease Dx tests.</title>
        <authorList>
            <person name="Campos J."/>
            <person name="Goldberg B."/>
            <person name="Tallon L."/>
            <person name="Sadzewicz L."/>
            <person name="Vavikolanu K."/>
            <person name="Mehta A."/>
            <person name="Aluvathingal J."/>
            <person name="Nadendla S."/>
            <person name="Nandy P."/>
            <person name="Geyer C."/>
            <person name="Yan Y."/>
            <person name="Sichtig H."/>
        </authorList>
    </citation>
    <scope>NUCLEOTIDE SEQUENCE [LARGE SCALE GENOMIC DNA]</scope>
    <source>
        <strain evidence="16 17">FDAARGOS_656</strain>
    </source>
</reference>
<keyword evidence="6 13" id="KW-0645">Protease</keyword>
<accession>A0A8H6C3V4</accession>
<keyword evidence="8 13" id="KW-0064">Aspartyl protease</keyword>
<feature type="chain" id="PRO_5034520535" description="candidapepsin" evidence="14">
    <location>
        <begin position="19"/>
        <end position="376"/>
    </location>
</feature>
<evidence type="ECO:0000256" key="1">
    <source>
        <dbReference type="ARBA" id="ARBA00001675"/>
    </source>
</evidence>
<evidence type="ECO:0000256" key="10">
    <source>
        <dbReference type="ARBA" id="ARBA00023145"/>
    </source>
</evidence>
<evidence type="ECO:0000256" key="13">
    <source>
        <dbReference type="RuleBase" id="RU000454"/>
    </source>
</evidence>
<evidence type="ECO:0000256" key="5">
    <source>
        <dbReference type="ARBA" id="ARBA00022525"/>
    </source>
</evidence>
<evidence type="ECO:0000256" key="7">
    <source>
        <dbReference type="ARBA" id="ARBA00022729"/>
    </source>
</evidence>